<evidence type="ECO:0000256" key="6">
    <source>
        <dbReference type="ARBA" id="ARBA00023125"/>
    </source>
</evidence>
<evidence type="ECO:0000256" key="5">
    <source>
        <dbReference type="ARBA" id="ARBA00022833"/>
    </source>
</evidence>
<organism evidence="11 12">
    <name type="scientific">Diabrotica virgifera virgifera</name>
    <name type="common">western corn rootworm</name>
    <dbReference type="NCBI Taxonomy" id="50390"/>
    <lineage>
        <taxon>Eukaryota</taxon>
        <taxon>Metazoa</taxon>
        <taxon>Ecdysozoa</taxon>
        <taxon>Arthropoda</taxon>
        <taxon>Hexapoda</taxon>
        <taxon>Insecta</taxon>
        <taxon>Pterygota</taxon>
        <taxon>Neoptera</taxon>
        <taxon>Endopterygota</taxon>
        <taxon>Coleoptera</taxon>
        <taxon>Polyphaga</taxon>
        <taxon>Cucujiformia</taxon>
        <taxon>Chrysomeloidea</taxon>
        <taxon>Chrysomelidae</taxon>
        <taxon>Galerucinae</taxon>
        <taxon>Diabroticina</taxon>
        <taxon>Diabroticites</taxon>
        <taxon>Diabrotica</taxon>
    </lineage>
</organism>
<reference evidence="11" key="1">
    <citation type="submission" date="2025-05" db="UniProtKB">
        <authorList>
            <consortium name="EnsemblMetazoa"/>
        </authorList>
    </citation>
    <scope>IDENTIFICATION</scope>
</reference>
<dbReference type="Pfam" id="PF00096">
    <property type="entry name" value="zf-C2H2"/>
    <property type="match status" value="5"/>
</dbReference>
<feature type="domain" description="C2H2-type" evidence="10">
    <location>
        <begin position="505"/>
        <end position="532"/>
    </location>
</feature>
<feature type="domain" description="C2H2-type" evidence="10">
    <location>
        <begin position="535"/>
        <end position="562"/>
    </location>
</feature>
<evidence type="ECO:0000256" key="1">
    <source>
        <dbReference type="ARBA" id="ARBA00004123"/>
    </source>
</evidence>
<dbReference type="InterPro" id="IPR013087">
    <property type="entry name" value="Znf_C2H2_type"/>
</dbReference>
<protein>
    <recommendedName>
        <fullName evidence="10">C2H2-type domain-containing protein</fullName>
    </recommendedName>
</protein>
<keyword evidence="5" id="KW-0862">Zinc</keyword>
<keyword evidence="2" id="KW-0479">Metal-binding</keyword>
<evidence type="ECO:0000256" key="8">
    <source>
        <dbReference type="PROSITE-ProRule" id="PRU00042"/>
    </source>
</evidence>
<evidence type="ECO:0000313" key="12">
    <source>
        <dbReference type="Proteomes" id="UP001652700"/>
    </source>
</evidence>
<feature type="domain" description="C2H2-type" evidence="10">
    <location>
        <begin position="421"/>
        <end position="448"/>
    </location>
</feature>
<name>A0ABM5KDL2_DIAVI</name>
<feature type="domain" description="C2H2-type" evidence="10">
    <location>
        <begin position="393"/>
        <end position="420"/>
    </location>
</feature>
<comment type="subcellular location">
    <subcellularLocation>
        <location evidence="1">Nucleus</location>
    </subcellularLocation>
</comment>
<evidence type="ECO:0000256" key="9">
    <source>
        <dbReference type="SAM" id="MobiDB-lite"/>
    </source>
</evidence>
<dbReference type="Proteomes" id="UP001652700">
    <property type="component" value="Unplaced"/>
</dbReference>
<dbReference type="InterPro" id="IPR036236">
    <property type="entry name" value="Znf_C2H2_sf"/>
</dbReference>
<evidence type="ECO:0000259" key="10">
    <source>
        <dbReference type="PROSITE" id="PS50157"/>
    </source>
</evidence>
<keyword evidence="6" id="KW-0238">DNA-binding</keyword>
<dbReference type="Gene3D" id="3.30.160.60">
    <property type="entry name" value="Classic Zinc Finger"/>
    <property type="match status" value="8"/>
</dbReference>
<keyword evidence="4 8" id="KW-0863">Zinc-finger</keyword>
<dbReference type="SMART" id="SM00355">
    <property type="entry name" value="ZnF_C2H2"/>
    <property type="match status" value="8"/>
</dbReference>
<dbReference type="EnsemblMetazoa" id="XM_050652317.1">
    <property type="protein sequence ID" value="XP_050508274.1"/>
    <property type="gene ID" value="LOC126885637"/>
</dbReference>
<sequence length="640" mass="75002">MEFKVDIKEEFVEYNETYVGNQVFTSTGIEGFKNEPKDRSAMEVKAEIKKEFVEYNETYVGNQVFTSTGIEGFKNEPKDRSAMEVKAEIKKEFAEDQQGYVESQLTTSLDLGDLKNETDEDNSGFSKEKGMKTMNTLPDTSCNEERQINPKSGKETFKNSNCSKHCSYKNKLNKNTKLLTREGLHQSEIGCKQFSQKDRLEFVTCKCEICFKQFSTAGFSNEKGMEIMNPLPEPSCIEEQQISPTSGDKPFKNSICSKKFSYKNKLNKNAKILTREGLRQREIDCEQFSQKDCLKCVTYKCEICFKQFSTAGFSNEKVMEIMNPIREPSCMEEQQISSTSGDKPFKNSICSKTFSYKNKLNKNAKVLTREGLNQREIGCEQFSQKNRLDCVTYKCEICFKQFSTAGNLKTHLSLHTGEKRYKCEMCFKQFRQKFVLDQHTKVHTGEKSYKCVICCRQFSQKSSLITHLRMHTGQKPYKCEICFKQFDRPSVLKYHLKMHTGEKPHKCEICFKQFRHKISLVAHTKVHTGESSHPYKCEICFKQFSQKSHLTRHLRMHTEKNREKYYKCEICFKQFSQKSHLTRHLRMHTKKNREKYYKCEICFKKFCQVGEMKLHERLLSGEKFYKCEHCYIQYTNKSTH</sequence>
<keyword evidence="3" id="KW-0677">Repeat</keyword>
<evidence type="ECO:0000256" key="2">
    <source>
        <dbReference type="ARBA" id="ARBA00022723"/>
    </source>
</evidence>
<dbReference type="PROSITE" id="PS00028">
    <property type="entry name" value="ZINC_FINGER_C2H2_1"/>
    <property type="match status" value="7"/>
</dbReference>
<keyword evidence="12" id="KW-1185">Reference proteome</keyword>
<feature type="domain" description="C2H2-type" evidence="10">
    <location>
        <begin position="566"/>
        <end position="593"/>
    </location>
</feature>
<dbReference type="PROSITE" id="PS50157">
    <property type="entry name" value="ZINC_FINGER_C2H2_2"/>
    <property type="match status" value="8"/>
</dbReference>
<dbReference type="InterPro" id="IPR050589">
    <property type="entry name" value="Ikaros_C2H2-ZF"/>
</dbReference>
<feature type="domain" description="C2H2-type" evidence="10">
    <location>
        <begin position="477"/>
        <end position="504"/>
    </location>
</feature>
<evidence type="ECO:0000313" key="11">
    <source>
        <dbReference type="EnsemblMetazoa" id="XP_050508274.1"/>
    </source>
</evidence>
<dbReference type="RefSeq" id="XP_050508274.1">
    <property type="nucleotide sequence ID" value="XM_050652317.1"/>
</dbReference>
<feature type="domain" description="C2H2-type" evidence="10">
    <location>
        <begin position="597"/>
        <end position="624"/>
    </location>
</feature>
<dbReference type="SUPFAM" id="SSF57667">
    <property type="entry name" value="beta-beta-alpha zinc fingers"/>
    <property type="match status" value="6"/>
</dbReference>
<feature type="region of interest" description="Disordered" evidence="9">
    <location>
        <begin position="113"/>
        <end position="133"/>
    </location>
</feature>
<feature type="domain" description="C2H2-type" evidence="10">
    <location>
        <begin position="449"/>
        <end position="476"/>
    </location>
</feature>
<dbReference type="PANTHER" id="PTHR24404:SF114">
    <property type="entry name" value="KLUMPFUSS, ISOFORM B-RELATED"/>
    <property type="match status" value="1"/>
</dbReference>
<evidence type="ECO:0000256" key="4">
    <source>
        <dbReference type="ARBA" id="ARBA00022771"/>
    </source>
</evidence>
<dbReference type="GeneID" id="126885637"/>
<keyword evidence="7" id="KW-0539">Nucleus</keyword>
<evidence type="ECO:0000256" key="3">
    <source>
        <dbReference type="ARBA" id="ARBA00022737"/>
    </source>
</evidence>
<accession>A0ABM5KDL2</accession>
<dbReference type="PANTHER" id="PTHR24404">
    <property type="entry name" value="ZINC FINGER PROTEIN"/>
    <property type="match status" value="1"/>
</dbReference>
<proteinExistence type="predicted"/>
<evidence type="ECO:0000256" key="7">
    <source>
        <dbReference type="ARBA" id="ARBA00023242"/>
    </source>
</evidence>